<reference evidence="3" key="1">
    <citation type="journal article" date="2020" name="MBio">
        <title>Horizontal gene transfer to a defensive symbiont with a reduced genome amongst a multipartite beetle microbiome.</title>
        <authorList>
            <person name="Waterworth S.C."/>
            <person name="Florez L.V."/>
            <person name="Rees E.R."/>
            <person name="Hertweck C."/>
            <person name="Kaltenpoth M."/>
            <person name="Kwan J.C."/>
        </authorList>
    </citation>
    <scope>NUCLEOTIDE SEQUENCE [LARGE SCALE GENOMIC DNA]</scope>
</reference>
<proteinExistence type="predicted"/>
<evidence type="ECO:0000313" key="2">
    <source>
        <dbReference type="EMBL" id="KAF1020168.1"/>
    </source>
</evidence>
<gene>
    <name evidence="2" type="ORF">GAK30_02681</name>
</gene>
<comment type="caution">
    <text evidence="2">The sequence shown here is derived from an EMBL/GenBank/DDBJ whole genome shotgun (WGS) entry which is preliminary data.</text>
</comment>
<evidence type="ECO:0000256" key="1">
    <source>
        <dbReference type="SAM" id="MobiDB-lite"/>
    </source>
</evidence>
<name>A0A7V8JPV9_9BURK</name>
<dbReference type="AlphaFoldDB" id="A0A7V8JPV9"/>
<feature type="region of interest" description="Disordered" evidence="1">
    <location>
        <begin position="244"/>
        <end position="308"/>
    </location>
</feature>
<dbReference type="EMBL" id="WNDQ01000040">
    <property type="protein sequence ID" value="KAF1020168.1"/>
    <property type="molecule type" value="Genomic_DNA"/>
</dbReference>
<organism evidence="2 3">
    <name type="scientific">Paracidovorax wautersii</name>
    <dbReference type="NCBI Taxonomy" id="1177982"/>
    <lineage>
        <taxon>Bacteria</taxon>
        <taxon>Pseudomonadati</taxon>
        <taxon>Pseudomonadota</taxon>
        <taxon>Betaproteobacteria</taxon>
        <taxon>Burkholderiales</taxon>
        <taxon>Comamonadaceae</taxon>
        <taxon>Paracidovorax</taxon>
    </lineage>
</organism>
<dbReference type="Proteomes" id="UP000461670">
    <property type="component" value="Unassembled WGS sequence"/>
</dbReference>
<protein>
    <submittedName>
        <fullName evidence="2">Uncharacterized protein</fullName>
    </submittedName>
</protein>
<accession>A0A7V8JPV9</accession>
<evidence type="ECO:0000313" key="3">
    <source>
        <dbReference type="Proteomes" id="UP000461670"/>
    </source>
</evidence>
<sequence>MGDGLAHRQVAQVGVVEVEDQLVEIPGIFVAPRFQTDVGERLEALQVAQRNGTVAGQIDRAGLQRGGTRGRIGDELGDDAVEVGPRSVPVVRVALQQDVAAADPFLEDKGPRAHRRVVGGVGELITDLEKVPRQDGRLVGRQRAQQIGRRGRQAQAHGRGIRRLGLLHIGESPPAIGVVLLEEEDGEGDVGGGQGLAVMPRHALADLEGVVQSVGRDLPLRRQPGNGAPVEIEQAFVDLGADRARRPRGLDGGGQQGRLGIEQPVERAAAARRGLGRRRLDAQRRRQAAGRGGAEEATARGAAPEEIV</sequence>